<comment type="caution">
    <text evidence="6">The sequence shown here is derived from an EMBL/GenBank/DDBJ whole genome shotgun (WGS) entry which is preliminary data.</text>
</comment>
<evidence type="ECO:0000313" key="7">
    <source>
        <dbReference type="EMBL" id="CAL1172298.1"/>
    </source>
</evidence>
<reference evidence="6" key="1">
    <citation type="submission" date="2022-10" db="EMBL/GenBank/DDBJ databases">
        <authorList>
            <person name="Chen Y."/>
            <person name="Dougan E. K."/>
            <person name="Chan C."/>
            <person name="Rhodes N."/>
            <person name="Thang M."/>
        </authorList>
    </citation>
    <scope>NUCLEOTIDE SEQUENCE</scope>
</reference>
<accession>A0A9P1M4M6</accession>
<keyword evidence="9" id="KW-1185">Reference proteome</keyword>
<dbReference type="PANTHER" id="PTHR12652">
    <property type="entry name" value="PEROXISOMAL BIOGENESIS FACTOR 11"/>
    <property type="match status" value="1"/>
</dbReference>
<dbReference type="InterPro" id="IPR008733">
    <property type="entry name" value="PEX11"/>
</dbReference>
<evidence type="ECO:0000256" key="4">
    <source>
        <dbReference type="ARBA" id="ARBA00046271"/>
    </source>
</evidence>
<dbReference type="Proteomes" id="UP001152797">
    <property type="component" value="Unassembled WGS sequence"/>
</dbReference>
<keyword evidence="3" id="KW-0576">Peroxisome</keyword>
<evidence type="ECO:0000313" key="8">
    <source>
        <dbReference type="EMBL" id="CAL4806235.1"/>
    </source>
</evidence>
<evidence type="ECO:0000313" key="9">
    <source>
        <dbReference type="Proteomes" id="UP001152797"/>
    </source>
</evidence>
<dbReference type="GO" id="GO:0005778">
    <property type="term" value="C:peroxisomal membrane"/>
    <property type="evidence" value="ECO:0007669"/>
    <property type="project" value="UniProtKB-SubCell"/>
</dbReference>
<evidence type="ECO:0000256" key="3">
    <source>
        <dbReference type="ARBA" id="ARBA00023140"/>
    </source>
</evidence>
<dbReference type="OrthoDB" id="411017at2759"/>
<dbReference type="AlphaFoldDB" id="A0A9P1M4M6"/>
<keyword evidence="1" id="KW-0962">Peroxisome biogenesis</keyword>
<dbReference type="EMBL" id="CAMXCT030006721">
    <property type="protein sequence ID" value="CAL4806235.1"/>
    <property type="molecule type" value="Genomic_DNA"/>
</dbReference>
<dbReference type="GO" id="GO:0016559">
    <property type="term" value="P:peroxisome fission"/>
    <property type="evidence" value="ECO:0007669"/>
    <property type="project" value="InterPro"/>
</dbReference>
<evidence type="ECO:0000313" key="6">
    <source>
        <dbReference type="EMBL" id="CAI4018923.1"/>
    </source>
</evidence>
<reference evidence="7" key="2">
    <citation type="submission" date="2024-04" db="EMBL/GenBank/DDBJ databases">
        <authorList>
            <person name="Chen Y."/>
            <person name="Shah S."/>
            <person name="Dougan E. K."/>
            <person name="Thang M."/>
            <person name="Chan C."/>
        </authorList>
    </citation>
    <scope>NUCLEOTIDE SEQUENCE [LARGE SCALE GENOMIC DNA]</scope>
</reference>
<keyword evidence="2 5" id="KW-0472">Membrane</keyword>
<organism evidence="6">
    <name type="scientific">Cladocopium goreaui</name>
    <dbReference type="NCBI Taxonomy" id="2562237"/>
    <lineage>
        <taxon>Eukaryota</taxon>
        <taxon>Sar</taxon>
        <taxon>Alveolata</taxon>
        <taxon>Dinophyceae</taxon>
        <taxon>Suessiales</taxon>
        <taxon>Symbiodiniaceae</taxon>
        <taxon>Cladocopium</taxon>
    </lineage>
</organism>
<keyword evidence="5" id="KW-1133">Transmembrane helix</keyword>
<name>A0A9P1M4M6_9DINO</name>
<protein>
    <submittedName>
        <fullName evidence="8">Peroxisomal membrane protein PEX16</fullName>
    </submittedName>
</protein>
<dbReference type="PANTHER" id="PTHR12652:SF50">
    <property type="entry name" value="PEROXIN 11"/>
    <property type="match status" value="1"/>
</dbReference>
<dbReference type="EMBL" id="CAMXCT020006721">
    <property type="protein sequence ID" value="CAL1172298.1"/>
    <property type="molecule type" value="Genomic_DNA"/>
</dbReference>
<evidence type="ECO:0000256" key="5">
    <source>
        <dbReference type="SAM" id="Phobius"/>
    </source>
</evidence>
<feature type="transmembrane region" description="Helical" evidence="5">
    <location>
        <begin position="206"/>
        <end position="225"/>
    </location>
</feature>
<gene>
    <name evidence="6" type="ORF">C1SCF055_LOCUS43453</name>
</gene>
<dbReference type="Pfam" id="PF05648">
    <property type="entry name" value="PEX11"/>
    <property type="match status" value="1"/>
</dbReference>
<keyword evidence="5" id="KW-0812">Transmembrane</keyword>
<proteinExistence type="predicted"/>
<evidence type="ECO:0000256" key="1">
    <source>
        <dbReference type="ARBA" id="ARBA00022593"/>
    </source>
</evidence>
<comment type="subcellular location">
    <subcellularLocation>
        <location evidence="4">Peroxisome membrane</location>
    </subcellularLocation>
</comment>
<sequence length="310" mass="35191">MGADAILNVHSLVKASQVSPRLLETLNWHVSTVYDVHVGQPFNFIYDVLQFSSGRDKFCALMQGYAKFASEVLAKPDSERHWMYRGIEDSLSDGRKIFRLFKEFREVYKVRRGWSRFSQGAQEEGTFSIPAACGVLDMLGHTCSFFYYLGDNLLWAASVGLVRSKEVPKMQRRMWKGFRKNGAILNSLGGVSNVKQKRNWASIWRLNFAIGANILLFYKAVLRLGWKSLEGPDDARLFHTLEIIGMLASYRVLLSKLNILKASHARLGLLAMLAAACGIWSNWRKVRRKKCGTKTFVVASKNQKVEAIQN</sequence>
<dbReference type="EMBL" id="CAMXCT010006721">
    <property type="protein sequence ID" value="CAI4018923.1"/>
    <property type="molecule type" value="Genomic_DNA"/>
</dbReference>
<evidence type="ECO:0000256" key="2">
    <source>
        <dbReference type="ARBA" id="ARBA00023136"/>
    </source>
</evidence>
<feature type="transmembrane region" description="Helical" evidence="5">
    <location>
        <begin position="266"/>
        <end position="283"/>
    </location>
</feature>